<evidence type="ECO:0000256" key="5">
    <source>
        <dbReference type="ARBA" id="ARBA00022692"/>
    </source>
</evidence>
<evidence type="ECO:0000256" key="3">
    <source>
        <dbReference type="ARBA" id="ARBA00022448"/>
    </source>
</evidence>
<keyword evidence="6 8" id="KW-1133">Transmembrane helix</keyword>
<evidence type="ECO:0000256" key="7">
    <source>
        <dbReference type="ARBA" id="ARBA00023136"/>
    </source>
</evidence>
<evidence type="ECO:0000256" key="1">
    <source>
        <dbReference type="ARBA" id="ARBA00004651"/>
    </source>
</evidence>
<proteinExistence type="inferred from homology"/>
<feature type="domain" description="Citrate transporter-like" evidence="9">
    <location>
        <begin position="19"/>
        <end position="334"/>
    </location>
</feature>
<feature type="transmembrane region" description="Helical" evidence="8">
    <location>
        <begin position="242"/>
        <end position="259"/>
    </location>
</feature>
<feature type="transmembrane region" description="Helical" evidence="8">
    <location>
        <begin position="345"/>
        <end position="369"/>
    </location>
</feature>
<reference evidence="10" key="1">
    <citation type="submission" date="2022-05" db="EMBL/GenBank/DDBJ databases">
        <authorList>
            <person name="Park J.-S."/>
        </authorList>
    </citation>
    <scope>NUCLEOTIDE SEQUENCE</scope>
    <source>
        <strain evidence="10">2012CJ41-6</strain>
    </source>
</reference>
<accession>A0ABT0Q7E9</accession>
<comment type="subcellular location">
    <subcellularLocation>
        <location evidence="1">Cell membrane</location>
        <topology evidence="1">Multi-pass membrane protein</topology>
    </subcellularLocation>
</comment>
<evidence type="ECO:0000313" key="11">
    <source>
        <dbReference type="Proteomes" id="UP001203880"/>
    </source>
</evidence>
<dbReference type="PANTHER" id="PTHR43302:SF5">
    <property type="entry name" value="TRANSPORTER ARSB-RELATED"/>
    <property type="match status" value="1"/>
</dbReference>
<keyword evidence="4" id="KW-1003">Cell membrane</keyword>
<evidence type="ECO:0000256" key="8">
    <source>
        <dbReference type="SAM" id="Phobius"/>
    </source>
</evidence>
<dbReference type="InterPro" id="IPR004680">
    <property type="entry name" value="Cit_transptr-like_dom"/>
</dbReference>
<dbReference type="Pfam" id="PF03600">
    <property type="entry name" value="CitMHS"/>
    <property type="match status" value="1"/>
</dbReference>
<feature type="transmembrane region" description="Helical" evidence="8">
    <location>
        <begin position="28"/>
        <end position="45"/>
    </location>
</feature>
<evidence type="ECO:0000256" key="6">
    <source>
        <dbReference type="ARBA" id="ARBA00022989"/>
    </source>
</evidence>
<feature type="transmembrane region" description="Helical" evidence="8">
    <location>
        <begin position="271"/>
        <end position="290"/>
    </location>
</feature>
<gene>
    <name evidence="10" type="ORF">M3P21_16280</name>
</gene>
<keyword evidence="11" id="KW-1185">Reference proteome</keyword>
<dbReference type="InterPro" id="IPR000802">
    <property type="entry name" value="Arsenical_pump_ArsB"/>
</dbReference>
<dbReference type="RefSeq" id="WP_249711542.1">
    <property type="nucleotide sequence ID" value="NZ_JAMFMB010000022.1"/>
</dbReference>
<keyword evidence="7 8" id="KW-0472">Membrane</keyword>
<dbReference type="PRINTS" id="PR00758">
    <property type="entry name" value="ARSENICPUMP"/>
</dbReference>
<dbReference type="EMBL" id="JAMFMB010000022">
    <property type="protein sequence ID" value="MCL6285088.1"/>
    <property type="molecule type" value="Genomic_DNA"/>
</dbReference>
<organism evidence="10 11">
    <name type="scientific">Ruegeria spongiae</name>
    <dbReference type="NCBI Taxonomy" id="2942209"/>
    <lineage>
        <taxon>Bacteria</taxon>
        <taxon>Pseudomonadati</taxon>
        <taxon>Pseudomonadota</taxon>
        <taxon>Alphaproteobacteria</taxon>
        <taxon>Rhodobacterales</taxon>
        <taxon>Roseobacteraceae</taxon>
        <taxon>Ruegeria</taxon>
    </lineage>
</organism>
<feature type="transmembrane region" description="Helical" evidence="8">
    <location>
        <begin position="92"/>
        <end position="122"/>
    </location>
</feature>
<name>A0ABT0Q7E9_9RHOB</name>
<keyword evidence="5 8" id="KW-0812">Transmembrane</keyword>
<evidence type="ECO:0000259" key="9">
    <source>
        <dbReference type="Pfam" id="PF03600"/>
    </source>
</evidence>
<comment type="caution">
    <text evidence="10">The sequence shown here is derived from an EMBL/GenBank/DDBJ whole genome shotgun (WGS) entry which is preliminary data.</text>
</comment>
<feature type="transmembrane region" description="Helical" evidence="8">
    <location>
        <begin position="52"/>
        <end position="72"/>
    </location>
</feature>
<feature type="transmembrane region" description="Helical" evidence="8">
    <location>
        <begin position="173"/>
        <end position="194"/>
    </location>
</feature>
<dbReference type="PANTHER" id="PTHR43302">
    <property type="entry name" value="TRANSPORTER ARSB-RELATED"/>
    <property type="match status" value="1"/>
</dbReference>
<feature type="transmembrane region" description="Helical" evidence="8">
    <location>
        <begin position="389"/>
        <end position="407"/>
    </location>
</feature>
<evidence type="ECO:0000256" key="4">
    <source>
        <dbReference type="ARBA" id="ARBA00022475"/>
    </source>
</evidence>
<evidence type="ECO:0000256" key="2">
    <source>
        <dbReference type="ARBA" id="ARBA00009843"/>
    </source>
</evidence>
<keyword evidence="3" id="KW-0813">Transport</keyword>
<dbReference type="Proteomes" id="UP001203880">
    <property type="component" value="Unassembled WGS sequence"/>
</dbReference>
<sequence length="413" mass="44281">MSFSLGVSIAVFTLIAIREWLPSFLKIWHVMTAGAVVLLVSMTITPQDALKAIDWNVMLYLFSVFSIGRALYENGISHRIAGWMVGWRTPGVSLVAFMLLFALVAAVLTNDAAAIIGTPIALMLAHQTGADQRTFLIALCVAVTVGSMATPIGNPQNLLIAASGEVPAPMVTFLIWLIVPTLICLGGSALWLSWRMVVTTPEAGTSEIEGQEGTQWPVLLAIAVLVVLVTVESVLAATRSDIGYPLGVAAAIACLPVYLFDGARVRTFLRLDWPTLVFFVSMFIVTGALLESGSLQAMLGDERQHMNEPMVTAGISFFGSQVFSNVPLVDMYLKLLPSFEVANLMMLAGVSTLAGNVFIISAASNVIVLQMADRMGAKEVTFTQFMKDVLPIGLVSTGITIAWILMLETHLGG</sequence>
<evidence type="ECO:0000313" key="10">
    <source>
        <dbReference type="EMBL" id="MCL6285088.1"/>
    </source>
</evidence>
<feature type="transmembrane region" description="Helical" evidence="8">
    <location>
        <begin position="134"/>
        <end position="153"/>
    </location>
</feature>
<comment type="similarity">
    <text evidence="2">Belongs to the CitM (TC 2.A.11) transporter family.</text>
</comment>
<feature type="transmembrane region" description="Helical" evidence="8">
    <location>
        <begin position="215"/>
        <end position="236"/>
    </location>
</feature>
<protein>
    <submittedName>
        <fullName evidence="10">SLC13 family permease</fullName>
    </submittedName>
</protein>